<gene>
    <name evidence="1" type="ORF">UFOPK2295_00675</name>
</gene>
<protein>
    <submittedName>
        <fullName evidence="1">Unannotated protein</fullName>
    </submittedName>
</protein>
<evidence type="ECO:0000313" key="1">
    <source>
        <dbReference type="EMBL" id="CAB4668957.1"/>
    </source>
</evidence>
<dbReference type="AlphaFoldDB" id="A0A6J6M3W6"/>
<name>A0A6J6M3W6_9ZZZZ</name>
<proteinExistence type="predicted"/>
<dbReference type="EMBL" id="CAEZWV010000010">
    <property type="protein sequence ID" value="CAB4668957.1"/>
    <property type="molecule type" value="Genomic_DNA"/>
</dbReference>
<reference evidence="1" key="1">
    <citation type="submission" date="2020-05" db="EMBL/GenBank/DDBJ databases">
        <authorList>
            <person name="Chiriac C."/>
            <person name="Salcher M."/>
            <person name="Ghai R."/>
            <person name="Kavagutti S V."/>
        </authorList>
    </citation>
    <scope>NUCLEOTIDE SEQUENCE</scope>
</reference>
<accession>A0A6J6M3W6</accession>
<organism evidence="1">
    <name type="scientific">freshwater metagenome</name>
    <dbReference type="NCBI Taxonomy" id="449393"/>
    <lineage>
        <taxon>unclassified sequences</taxon>
        <taxon>metagenomes</taxon>
        <taxon>ecological metagenomes</taxon>
    </lineage>
</organism>
<sequence length="79" mass="8398">MEHTPQKSSVLESVVLAISSIGLGAYCASFSSHLAMQAVLMSLPPTTLFISQRRKKATVAVMDAPRHTAVEYLSGVHAA</sequence>